<comment type="caution">
    <text evidence="2">The sequence shown here is derived from an EMBL/GenBank/DDBJ whole genome shotgun (WGS) entry which is preliminary data.</text>
</comment>
<proteinExistence type="predicted"/>
<name>A0A4R3L628_9BACL</name>
<dbReference type="InterPro" id="IPR018958">
    <property type="entry name" value="Knr4/Smi1-like_dom"/>
</dbReference>
<dbReference type="Gene3D" id="3.40.1580.10">
    <property type="entry name" value="SMI1/KNR4-like"/>
    <property type="match status" value="1"/>
</dbReference>
<protein>
    <submittedName>
        <fullName evidence="2">SMI1/KNR4 family protein SUKH-1</fullName>
    </submittedName>
</protein>
<evidence type="ECO:0000259" key="1">
    <source>
        <dbReference type="Pfam" id="PF09346"/>
    </source>
</evidence>
<feature type="domain" description="Knr4/Smi1-like" evidence="1">
    <location>
        <begin position="14"/>
        <end position="146"/>
    </location>
</feature>
<organism evidence="2 3">
    <name type="scientific">Hazenella coriacea</name>
    <dbReference type="NCBI Taxonomy" id="1179467"/>
    <lineage>
        <taxon>Bacteria</taxon>
        <taxon>Bacillati</taxon>
        <taxon>Bacillota</taxon>
        <taxon>Bacilli</taxon>
        <taxon>Bacillales</taxon>
        <taxon>Thermoactinomycetaceae</taxon>
        <taxon>Hazenella</taxon>
    </lineage>
</organism>
<evidence type="ECO:0000313" key="3">
    <source>
        <dbReference type="Proteomes" id="UP000294937"/>
    </source>
</evidence>
<gene>
    <name evidence="2" type="ORF">EDD58_11066</name>
</gene>
<dbReference type="EMBL" id="SMAG01000010">
    <property type="protein sequence ID" value="TCS92839.1"/>
    <property type="molecule type" value="Genomic_DNA"/>
</dbReference>
<reference evidence="2 3" key="1">
    <citation type="submission" date="2019-03" db="EMBL/GenBank/DDBJ databases">
        <title>Genomic Encyclopedia of Type Strains, Phase IV (KMG-IV): sequencing the most valuable type-strain genomes for metagenomic binning, comparative biology and taxonomic classification.</title>
        <authorList>
            <person name="Goeker M."/>
        </authorList>
    </citation>
    <scope>NUCLEOTIDE SEQUENCE [LARGE SCALE GENOMIC DNA]</scope>
    <source>
        <strain evidence="2 3">DSM 45707</strain>
    </source>
</reference>
<dbReference type="OrthoDB" id="8657476at2"/>
<evidence type="ECO:0000313" key="2">
    <source>
        <dbReference type="EMBL" id="TCS92839.1"/>
    </source>
</evidence>
<keyword evidence="3" id="KW-1185">Reference proteome</keyword>
<dbReference type="Proteomes" id="UP000294937">
    <property type="component" value="Unassembled WGS sequence"/>
</dbReference>
<accession>A0A4R3L628</accession>
<sequence>MITWLKREVKLPIEEFAQIEESLGICFPRDYVDWIQKHRRPESGHAHILIDDEPYHFDELYDLEEIIDEVEALFEGNEELKETGLIVPIGFDSALNPYSFYYGQSRENPIIIWFSSDDALSEIFNGTKLNLKQVRIVRQSFTKFINDLYVRTDY</sequence>
<dbReference type="Pfam" id="PF09346">
    <property type="entry name" value="SMI1_KNR4"/>
    <property type="match status" value="1"/>
</dbReference>
<dbReference type="SUPFAM" id="SSF160631">
    <property type="entry name" value="SMI1/KNR4-like"/>
    <property type="match status" value="1"/>
</dbReference>
<dbReference type="RefSeq" id="WP_131926473.1">
    <property type="nucleotide sequence ID" value="NZ_SMAG01000010.1"/>
</dbReference>
<dbReference type="InterPro" id="IPR037883">
    <property type="entry name" value="Knr4/Smi1-like_sf"/>
</dbReference>
<dbReference type="AlphaFoldDB" id="A0A4R3L628"/>